<sequence length="812" mass="91982">MKYFFSLTLIFICSFGFSQNELVKEATTFLESNQVFKNDPKEKFFLHTNKTTYFSGEYIHYKAYIVNDDTNLPSNSTTNLHFSIYDSHGELIDHYLFFVQNGLVNGSIKLDEGLESGTYYIMLDTNYNASFKKKNISEIQVVNLLDKKVEMANENDLIEEQIVQVKDLQVAFFPESNMLLSRANNTLYYKISLNGLPLETKGELIKTFTGEIVEEFTSNADGLGSVNFDYYPDREYYFKILYDKKGYKINVPLAQKEGFVIHHDPNSSNSKETSFTVRINNDTAIKNNNETILAVIHRNDICRSVLPFKINKNINNYLLNIKPESLFDGVNIITLFNKKNEALSSRYFFYDKKREIELSINKTMETKDSLTIDLKMPNSYIVANTSVSILPGQNVINNNSNSIYNAFLIAPYVSKINSLENLDLNLQMQSPKNNILKVKDSVKLRNPENGISITGEVLTDLTSLYGYKILLTSKENNISIFGKIEKNNTFSFNNLLLYHPSKFNIALLSPRGNVVEAEFKVQKQKLDYPIDSLLVIKQNTFKQYETEPNKGGNNENEYSLVSSEEQLDEVLLSGKKRREVEVDDFPDFGIINSPAELGAGFTRRKVKDEINCQGCTLFEYLDQFSELKTLRSEPGLTQSSGYHIYFKSRGINTAFGSIEALLIIDGIPSNPSILGDIMAEDVKSVKLNRAGAGYGIRGSNGVVLVELKGVEDYLDSDTNNASVADVKIFSSETTFGFTKTEDLFSESNLIFNSQNSLEKYSAIEWIPNFILKPNSSNYITIPKESYTALKLIINGINEQGDLVSEEVNLTFN</sequence>
<organism evidence="1 2">
    <name type="scientific">Bizionia arctica</name>
    <dbReference type="NCBI Taxonomy" id="1495645"/>
    <lineage>
        <taxon>Bacteria</taxon>
        <taxon>Pseudomonadati</taxon>
        <taxon>Bacteroidota</taxon>
        <taxon>Flavobacteriia</taxon>
        <taxon>Flavobacteriales</taxon>
        <taxon>Flavobacteriaceae</taxon>
        <taxon>Bizionia</taxon>
    </lineage>
</organism>
<evidence type="ECO:0008006" key="3">
    <source>
        <dbReference type="Google" id="ProtNLM"/>
    </source>
</evidence>
<reference evidence="1" key="2">
    <citation type="submission" date="2020-09" db="EMBL/GenBank/DDBJ databases">
        <authorList>
            <person name="Sun Q."/>
            <person name="Zhou Y."/>
        </authorList>
    </citation>
    <scope>NUCLEOTIDE SEQUENCE</scope>
    <source>
        <strain evidence="1">CGMCC 1.12751</strain>
    </source>
</reference>
<protein>
    <recommendedName>
        <fullName evidence="3">TonB-dependent receptor plug domain-containing protein</fullName>
    </recommendedName>
</protein>
<evidence type="ECO:0000313" key="1">
    <source>
        <dbReference type="EMBL" id="GGG34167.1"/>
    </source>
</evidence>
<dbReference type="RefSeq" id="WP_188461054.1">
    <property type="nucleotide sequence ID" value="NZ_BMFQ01000001.1"/>
</dbReference>
<reference evidence="1" key="1">
    <citation type="journal article" date="2014" name="Int. J. Syst. Evol. Microbiol.">
        <title>Complete genome sequence of Corynebacterium casei LMG S-19264T (=DSM 44701T), isolated from a smear-ripened cheese.</title>
        <authorList>
            <consortium name="US DOE Joint Genome Institute (JGI-PGF)"/>
            <person name="Walter F."/>
            <person name="Albersmeier A."/>
            <person name="Kalinowski J."/>
            <person name="Ruckert C."/>
        </authorList>
    </citation>
    <scope>NUCLEOTIDE SEQUENCE</scope>
    <source>
        <strain evidence="1">CGMCC 1.12751</strain>
    </source>
</reference>
<proteinExistence type="predicted"/>
<name>A0A917GB45_9FLAO</name>
<dbReference type="Gene3D" id="2.60.40.1930">
    <property type="match status" value="1"/>
</dbReference>
<gene>
    <name evidence="1" type="ORF">GCM10010976_02340</name>
</gene>
<dbReference type="Proteomes" id="UP000625976">
    <property type="component" value="Unassembled WGS sequence"/>
</dbReference>
<dbReference type="EMBL" id="BMFQ01000001">
    <property type="protein sequence ID" value="GGG34167.1"/>
    <property type="molecule type" value="Genomic_DNA"/>
</dbReference>
<dbReference type="SUPFAM" id="SSF56935">
    <property type="entry name" value="Porins"/>
    <property type="match status" value="1"/>
</dbReference>
<keyword evidence="2" id="KW-1185">Reference proteome</keyword>
<evidence type="ECO:0000313" key="2">
    <source>
        <dbReference type="Proteomes" id="UP000625976"/>
    </source>
</evidence>
<accession>A0A917GB45</accession>
<dbReference type="AlphaFoldDB" id="A0A917GB45"/>
<comment type="caution">
    <text evidence="1">The sequence shown here is derived from an EMBL/GenBank/DDBJ whole genome shotgun (WGS) entry which is preliminary data.</text>
</comment>